<dbReference type="SUPFAM" id="SSF56349">
    <property type="entry name" value="DNA breaking-rejoining enzymes"/>
    <property type="match status" value="1"/>
</dbReference>
<dbReference type="InterPro" id="IPR050090">
    <property type="entry name" value="Tyrosine_recombinase_XerCD"/>
</dbReference>
<accession>A0A6V8N858</accession>
<dbReference type="InterPro" id="IPR048120">
    <property type="entry name" value="Integrase-like"/>
</dbReference>
<feature type="domain" description="Tyr recombinase" evidence="4">
    <location>
        <begin position="163"/>
        <end position="411"/>
    </location>
</feature>
<dbReference type="PANTHER" id="PTHR30349:SF41">
    <property type="entry name" value="INTEGRASE_RECOMBINASE PROTEIN MJ0367-RELATED"/>
    <property type="match status" value="1"/>
</dbReference>
<gene>
    <name evidence="5" type="ORF">GMLC_10780</name>
</gene>
<dbReference type="Proteomes" id="UP000587586">
    <property type="component" value="Unassembled WGS sequence"/>
</dbReference>
<organism evidence="5 6">
    <name type="scientific">Geomonas limicola</name>
    <dbReference type="NCBI Taxonomy" id="2740186"/>
    <lineage>
        <taxon>Bacteria</taxon>
        <taxon>Pseudomonadati</taxon>
        <taxon>Thermodesulfobacteriota</taxon>
        <taxon>Desulfuromonadia</taxon>
        <taxon>Geobacterales</taxon>
        <taxon>Geobacteraceae</taxon>
        <taxon>Geomonas</taxon>
    </lineage>
</organism>
<evidence type="ECO:0000256" key="3">
    <source>
        <dbReference type="ARBA" id="ARBA00023172"/>
    </source>
</evidence>
<keyword evidence="6" id="KW-1185">Reference proteome</keyword>
<sequence length="532" mass="60359">MIQTGEILNNLKGKASPKREIRTSKLGYQFLLEDPKWQLNNGTVITWSNVPQIPGSEKLIAGYRNTLANYGEQVSPNHTKNMFEMMNRLMPFCNAGAVTVKALNEWRDSLGHERLWYLGNLRGFLLQWADWGFIGIDPKVPDFLDSLTLPGNEKGRAVRISCPHTGPFVRQEYQALGRWLQSAWRNGEISLQDCSLLRLFMETGRRPAEVAALRIGDLRVKSLASGEYVPSKDSHRLVVTRAKRRGYHAWRDLSTADELPISDDLFDLLHNLGQEVIRAVEAWWGVTLPPATAKELPLFCVTVNRLKEIGGPEEFHALEARTPDWFHEPTGNLYSRVHAIGKACKAVSERTNDYMLLSAYRFRRTLGTVLAKHGYNAYEIAAALGHDDTQNVQVYTENSAEAFDRYEEIMEPAFEPLLKAFTGEIIRPNQPGSERQPFVHVLPGYDARIESGKCGSLAHCHRNWYTCYTCVKFRAFVDADHGRALKEVEAEYERTKVQGYEDSMLTGLEATMEAIKEVIRLCKKMRQEGAHA</sequence>
<evidence type="ECO:0000259" key="4">
    <source>
        <dbReference type="PROSITE" id="PS51898"/>
    </source>
</evidence>
<keyword evidence="2" id="KW-0238">DNA-binding</keyword>
<dbReference type="PANTHER" id="PTHR30349">
    <property type="entry name" value="PHAGE INTEGRASE-RELATED"/>
    <property type="match status" value="1"/>
</dbReference>
<dbReference type="RefSeq" id="WP_183360038.1">
    <property type="nucleotide sequence ID" value="NZ_BLXZ01000002.1"/>
</dbReference>
<dbReference type="EMBL" id="BLXZ01000002">
    <property type="protein sequence ID" value="GFO67499.1"/>
    <property type="molecule type" value="Genomic_DNA"/>
</dbReference>
<dbReference type="CDD" id="cd00397">
    <property type="entry name" value="DNA_BRE_C"/>
    <property type="match status" value="1"/>
</dbReference>
<comment type="similarity">
    <text evidence="1">Belongs to the 'phage' integrase family.</text>
</comment>
<name>A0A6V8N858_9BACT</name>
<reference evidence="6" key="1">
    <citation type="submission" date="2020-06" db="EMBL/GenBank/DDBJ databases">
        <title>Draft genomic sequecing of Geomonas sp. Red745.</title>
        <authorList>
            <person name="Itoh H."/>
            <person name="Xu Z.X."/>
            <person name="Ushijima N."/>
            <person name="Masuda Y."/>
            <person name="Shiratori Y."/>
            <person name="Senoo K."/>
        </authorList>
    </citation>
    <scope>NUCLEOTIDE SEQUENCE [LARGE SCALE GENOMIC DNA]</scope>
    <source>
        <strain evidence="6">Red745</strain>
    </source>
</reference>
<evidence type="ECO:0000313" key="6">
    <source>
        <dbReference type="Proteomes" id="UP000587586"/>
    </source>
</evidence>
<evidence type="ECO:0000313" key="5">
    <source>
        <dbReference type="EMBL" id="GFO67499.1"/>
    </source>
</evidence>
<dbReference type="InterPro" id="IPR011010">
    <property type="entry name" value="DNA_brk_join_enz"/>
</dbReference>
<dbReference type="InterPro" id="IPR013762">
    <property type="entry name" value="Integrase-like_cat_sf"/>
</dbReference>
<evidence type="ECO:0000256" key="2">
    <source>
        <dbReference type="ARBA" id="ARBA00023125"/>
    </source>
</evidence>
<dbReference type="GO" id="GO:0006310">
    <property type="term" value="P:DNA recombination"/>
    <property type="evidence" value="ECO:0007669"/>
    <property type="project" value="UniProtKB-KW"/>
</dbReference>
<dbReference type="NCBIfam" id="NF041502">
    <property type="entry name" value="integrase_1"/>
    <property type="match status" value="1"/>
</dbReference>
<dbReference type="PROSITE" id="PS51898">
    <property type="entry name" value="TYR_RECOMBINASE"/>
    <property type="match status" value="1"/>
</dbReference>
<comment type="caution">
    <text evidence="5">The sequence shown here is derived from an EMBL/GenBank/DDBJ whole genome shotgun (WGS) entry which is preliminary data.</text>
</comment>
<proteinExistence type="inferred from homology"/>
<dbReference type="AlphaFoldDB" id="A0A6V8N858"/>
<dbReference type="GO" id="GO:0015074">
    <property type="term" value="P:DNA integration"/>
    <property type="evidence" value="ECO:0007669"/>
    <property type="project" value="InterPro"/>
</dbReference>
<protein>
    <recommendedName>
        <fullName evidence="4">Tyr recombinase domain-containing protein</fullName>
    </recommendedName>
</protein>
<dbReference type="Gene3D" id="1.10.443.10">
    <property type="entry name" value="Intergrase catalytic core"/>
    <property type="match status" value="1"/>
</dbReference>
<dbReference type="GO" id="GO:0003677">
    <property type="term" value="F:DNA binding"/>
    <property type="evidence" value="ECO:0007669"/>
    <property type="project" value="UniProtKB-KW"/>
</dbReference>
<dbReference type="InterPro" id="IPR002104">
    <property type="entry name" value="Integrase_catalytic"/>
</dbReference>
<evidence type="ECO:0000256" key="1">
    <source>
        <dbReference type="ARBA" id="ARBA00008857"/>
    </source>
</evidence>
<keyword evidence="3" id="KW-0233">DNA recombination</keyword>